<sequence length="237" mass="26133">MLARSATGYRQEDEIARRETAAKVLTSLIQRDGDARHSLIASGSLRSVLALLNPTGPGSAIIQFCMASLLATMVLDDEAMELIREREEAPILFEACIVLLTSTLDKVYEELDRRTGAYYKEGEEPEYELYMGVRLAEASSQAMWGSAHYCVQMTPVRVKMEHVVELGKMGRDCLATSQLPLSRICHCVTATMATLASHPTTADLIMTSPDDIALSTLMLLVEVFETETFERAGHVKA</sequence>
<dbReference type="AlphaFoldDB" id="A0A699ZW40"/>
<feature type="non-terminal residue" evidence="1">
    <location>
        <position position="237"/>
    </location>
</feature>
<dbReference type="Proteomes" id="UP000485058">
    <property type="component" value="Unassembled WGS sequence"/>
</dbReference>
<dbReference type="InterPro" id="IPR011989">
    <property type="entry name" value="ARM-like"/>
</dbReference>
<dbReference type="Gene3D" id="1.25.10.10">
    <property type="entry name" value="Leucine-rich Repeat Variant"/>
    <property type="match status" value="1"/>
</dbReference>
<protein>
    <recommendedName>
        <fullName evidence="3">WAPL domain-containing protein</fullName>
    </recommendedName>
</protein>
<dbReference type="EMBL" id="BLLF01003207">
    <property type="protein sequence ID" value="GFH26691.1"/>
    <property type="molecule type" value="Genomic_DNA"/>
</dbReference>
<keyword evidence="2" id="KW-1185">Reference proteome</keyword>
<comment type="caution">
    <text evidence="1">The sequence shown here is derived from an EMBL/GenBank/DDBJ whole genome shotgun (WGS) entry which is preliminary data.</text>
</comment>
<gene>
    <name evidence="1" type="ORF">HaLaN_24880</name>
</gene>
<accession>A0A699ZW40</accession>
<evidence type="ECO:0000313" key="2">
    <source>
        <dbReference type="Proteomes" id="UP000485058"/>
    </source>
</evidence>
<evidence type="ECO:0008006" key="3">
    <source>
        <dbReference type="Google" id="ProtNLM"/>
    </source>
</evidence>
<organism evidence="1 2">
    <name type="scientific">Haematococcus lacustris</name>
    <name type="common">Green alga</name>
    <name type="synonym">Haematococcus pluvialis</name>
    <dbReference type="NCBI Taxonomy" id="44745"/>
    <lineage>
        <taxon>Eukaryota</taxon>
        <taxon>Viridiplantae</taxon>
        <taxon>Chlorophyta</taxon>
        <taxon>core chlorophytes</taxon>
        <taxon>Chlorophyceae</taxon>
        <taxon>CS clade</taxon>
        <taxon>Chlamydomonadales</taxon>
        <taxon>Haematococcaceae</taxon>
        <taxon>Haematococcus</taxon>
    </lineage>
</organism>
<name>A0A699ZW40_HAELA</name>
<proteinExistence type="predicted"/>
<evidence type="ECO:0000313" key="1">
    <source>
        <dbReference type="EMBL" id="GFH26691.1"/>
    </source>
</evidence>
<reference evidence="1 2" key="1">
    <citation type="submission" date="2020-02" db="EMBL/GenBank/DDBJ databases">
        <title>Draft genome sequence of Haematococcus lacustris strain NIES-144.</title>
        <authorList>
            <person name="Morimoto D."/>
            <person name="Nakagawa S."/>
            <person name="Yoshida T."/>
            <person name="Sawayama S."/>
        </authorList>
    </citation>
    <scope>NUCLEOTIDE SEQUENCE [LARGE SCALE GENOMIC DNA]</scope>
    <source>
        <strain evidence="1 2">NIES-144</strain>
    </source>
</reference>